<evidence type="ECO:0000313" key="8">
    <source>
        <dbReference type="EMBL" id="PWN03912.1"/>
    </source>
</evidence>
<evidence type="ECO:0000313" key="9">
    <source>
        <dbReference type="Proteomes" id="UP000245507"/>
    </source>
</evidence>
<dbReference type="EC" id="5.2.1.8" evidence="2 5"/>
<accession>A0A316TNT2</accession>
<keyword evidence="3 5" id="KW-0697">Rotamase</keyword>
<gene>
    <name evidence="8" type="ORF">DJ010_07610</name>
</gene>
<dbReference type="RefSeq" id="WP_109693000.1">
    <property type="nucleotide sequence ID" value="NZ_QGDD01000002.1"/>
</dbReference>
<proteinExistence type="predicted"/>
<evidence type="ECO:0000256" key="2">
    <source>
        <dbReference type="ARBA" id="ARBA00013194"/>
    </source>
</evidence>
<dbReference type="InterPro" id="IPR001179">
    <property type="entry name" value="PPIase_FKBP_dom"/>
</dbReference>
<comment type="catalytic activity">
    <reaction evidence="1 5">
        <text>[protein]-peptidylproline (omega=180) = [protein]-peptidylproline (omega=0)</text>
        <dbReference type="Rhea" id="RHEA:16237"/>
        <dbReference type="Rhea" id="RHEA-COMP:10747"/>
        <dbReference type="Rhea" id="RHEA-COMP:10748"/>
        <dbReference type="ChEBI" id="CHEBI:83833"/>
        <dbReference type="ChEBI" id="CHEBI:83834"/>
        <dbReference type="EC" id="5.2.1.8"/>
    </reaction>
</comment>
<dbReference type="Pfam" id="PF00254">
    <property type="entry name" value="FKBP_C"/>
    <property type="match status" value="1"/>
</dbReference>
<dbReference type="PROSITE" id="PS51257">
    <property type="entry name" value="PROKAR_LIPOPROTEIN"/>
    <property type="match status" value="1"/>
</dbReference>
<organism evidence="8 9">
    <name type="scientific">Nocardioides silvaticus</name>
    <dbReference type="NCBI Taxonomy" id="2201891"/>
    <lineage>
        <taxon>Bacteria</taxon>
        <taxon>Bacillati</taxon>
        <taxon>Actinomycetota</taxon>
        <taxon>Actinomycetes</taxon>
        <taxon>Propionibacteriales</taxon>
        <taxon>Nocardioidaceae</taxon>
        <taxon>Nocardioides</taxon>
    </lineage>
</organism>
<dbReference type="PROSITE" id="PS50059">
    <property type="entry name" value="FKBP_PPIASE"/>
    <property type="match status" value="1"/>
</dbReference>
<evidence type="ECO:0000256" key="4">
    <source>
        <dbReference type="ARBA" id="ARBA00023235"/>
    </source>
</evidence>
<protein>
    <recommendedName>
        <fullName evidence="2 5">peptidylprolyl isomerase</fullName>
        <ecNumber evidence="2 5">5.2.1.8</ecNumber>
    </recommendedName>
</protein>
<name>A0A316TNT2_9ACTN</name>
<feature type="domain" description="PPIase FKBP-type" evidence="7">
    <location>
        <begin position="242"/>
        <end position="337"/>
    </location>
</feature>
<keyword evidence="6" id="KW-0732">Signal</keyword>
<keyword evidence="4 5" id="KW-0413">Isomerase</keyword>
<dbReference type="AlphaFoldDB" id="A0A316TNT2"/>
<dbReference type="SUPFAM" id="SSF54534">
    <property type="entry name" value="FKBP-like"/>
    <property type="match status" value="1"/>
</dbReference>
<feature type="signal peptide" evidence="6">
    <location>
        <begin position="1"/>
        <end position="20"/>
    </location>
</feature>
<evidence type="ECO:0000256" key="3">
    <source>
        <dbReference type="ARBA" id="ARBA00023110"/>
    </source>
</evidence>
<keyword evidence="9" id="KW-1185">Reference proteome</keyword>
<dbReference type="OrthoDB" id="25996at2"/>
<comment type="caution">
    <text evidence="8">The sequence shown here is derived from an EMBL/GenBank/DDBJ whole genome shotgun (WGS) entry which is preliminary data.</text>
</comment>
<feature type="chain" id="PRO_5039003586" description="peptidylprolyl isomerase" evidence="6">
    <location>
        <begin position="21"/>
        <end position="337"/>
    </location>
</feature>
<sequence length="337" mass="34919">MLSRLTRPAALSAVAVCALAALTACGDDTPEEDTAAGFDAVEISGPVGELPEVDWKAGLEPGETQSEVLEEGDGAALEDGDEVLVNLAISDDFTQEIALETYGEERTAVALTVGEEQPEPQQVIDLVTALVAEQVEAGTTLGTRIALTVDAEEEFGELALNLAQIGIGNEDGFVVVADLDSVALEGPKGARKAAPAWAPTVEVEDGIPTAIDSSGVEKPDVKAKEVRTAVLLEGEGPAIEKGDLAVVNYLGQTWGGEKPFDGSYTKKREPLKVNIDGAQGPGTSVIEGWSDALVGVPVGSRIIVEIPPAKGYGKAGSGEDIKKDDILYFVIDVLAAA</sequence>
<evidence type="ECO:0000259" key="7">
    <source>
        <dbReference type="PROSITE" id="PS50059"/>
    </source>
</evidence>
<dbReference type="Proteomes" id="UP000245507">
    <property type="component" value="Unassembled WGS sequence"/>
</dbReference>
<dbReference type="EMBL" id="QGDD01000002">
    <property type="protein sequence ID" value="PWN03912.1"/>
    <property type="molecule type" value="Genomic_DNA"/>
</dbReference>
<dbReference type="GO" id="GO:0003755">
    <property type="term" value="F:peptidyl-prolyl cis-trans isomerase activity"/>
    <property type="evidence" value="ECO:0007669"/>
    <property type="project" value="UniProtKB-KW"/>
</dbReference>
<reference evidence="8 9" key="1">
    <citation type="submission" date="2018-05" db="EMBL/GenBank/DDBJ databases">
        <title>Nocardioides silvaticus genome.</title>
        <authorList>
            <person name="Li C."/>
            <person name="Wang G."/>
        </authorList>
    </citation>
    <scope>NUCLEOTIDE SEQUENCE [LARGE SCALE GENOMIC DNA]</scope>
    <source>
        <strain evidence="8 9">CCTCC AB 2018079</strain>
    </source>
</reference>
<dbReference type="InterPro" id="IPR046357">
    <property type="entry name" value="PPIase_dom_sf"/>
</dbReference>
<evidence type="ECO:0000256" key="1">
    <source>
        <dbReference type="ARBA" id="ARBA00000971"/>
    </source>
</evidence>
<dbReference type="Gene3D" id="3.10.50.40">
    <property type="match status" value="1"/>
</dbReference>
<evidence type="ECO:0000256" key="6">
    <source>
        <dbReference type="SAM" id="SignalP"/>
    </source>
</evidence>
<evidence type="ECO:0000256" key="5">
    <source>
        <dbReference type="PROSITE-ProRule" id="PRU00277"/>
    </source>
</evidence>